<dbReference type="EMBL" id="CP064954">
    <property type="protein sequence ID" value="QPK80073.1"/>
    <property type="molecule type" value="Genomic_DNA"/>
</dbReference>
<dbReference type="PANTHER" id="PTHR14239">
    <property type="entry name" value="DUDULIN-RELATED"/>
    <property type="match status" value="1"/>
</dbReference>
<name>A0A7T0KI00_9CORY</name>
<evidence type="ECO:0000256" key="1">
    <source>
        <dbReference type="ARBA" id="ARBA00023002"/>
    </source>
</evidence>
<dbReference type="InterPro" id="IPR028939">
    <property type="entry name" value="P5C_Rdtase_cat_N"/>
</dbReference>
<dbReference type="Pfam" id="PF03807">
    <property type="entry name" value="F420_oxidored"/>
    <property type="match status" value="1"/>
</dbReference>
<dbReference type="InterPro" id="IPR051267">
    <property type="entry name" value="STEAP_metalloreductase"/>
</dbReference>
<reference evidence="3 4" key="1">
    <citation type="submission" date="2020-11" db="EMBL/GenBank/DDBJ databases">
        <title>Corynebacterium sp. ZJ-599.</title>
        <authorList>
            <person name="Zhou J."/>
        </authorList>
    </citation>
    <scope>NUCLEOTIDE SEQUENCE [LARGE SCALE GENOMIC DNA]</scope>
    <source>
        <strain evidence="3 4">ZJ-599</strain>
    </source>
</reference>
<organism evidence="3 4">
    <name type="scientific">Corynebacterium lizhenjunii</name>
    <dbReference type="NCBI Taxonomy" id="2709394"/>
    <lineage>
        <taxon>Bacteria</taxon>
        <taxon>Bacillati</taxon>
        <taxon>Actinomycetota</taxon>
        <taxon>Actinomycetes</taxon>
        <taxon>Mycobacteriales</taxon>
        <taxon>Corynebacteriaceae</taxon>
        <taxon>Corynebacterium</taxon>
    </lineage>
</organism>
<dbReference type="AlphaFoldDB" id="A0A7T0KI00"/>
<keyword evidence="1" id="KW-0560">Oxidoreductase</keyword>
<accession>A0A7T0KI00</accession>
<dbReference type="SUPFAM" id="SSF51735">
    <property type="entry name" value="NAD(P)-binding Rossmann-fold domains"/>
    <property type="match status" value="1"/>
</dbReference>
<protein>
    <submittedName>
        <fullName evidence="3">NAD(P)-binding domain-containing protein</fullName>
    </submittedName>
</protein>
<evidence type="ECO:0000313" key="3">
    <source>
        <dbReference type="EMBL" id="QPK80073.1"/>
    </source>
</evidence>
<dbReference type="GO" id="GO:0016491">
    <property type="term" value="F:oxidoreductase activity"/>
    <property type="evidence" value="ECO:0007669"/>
    <property type="project" value="UniProtKB-KW"/>
</dbReference>
<dbReference type="RefSeq" id="WP_165010537.1">
    <property type="nucleotide sequence ID" value="NZ_CP064954.1"/>
</dbReference>
<keyword evidence="4" id="KW-1185">Reference proteome</keyword>
<evidence type="ECO:0000259" key="2">
    <source>
        <dbReference type="Pfam" id="PF03807"/>
    </source>
</evidence>
<dbReference type="InterPro" id="IPR036291">
    <property type="entry name" value="NAD(P)-bd_dom_sf"/>
</dbReference>
<sequence length="235" mass="24802">MEKIGIIGSGSIGEAVARLAVRAGISVTIANSRGPESLQELVQELGHGVHAGTVQEAAGYADVVVLAVPLAAYPSLPVDALRGKLVISTGNYYPHRDGRIAQLDSLEKTTAEYEQSLLPGVTIVKAFNNIIFHHIPALAHGEPRTALPLFGDDAAAKEKAARLVQALGFDTVDGGGMDVSWRAEPESGGYTQTYAADKEGFAANYLNDPGRPVSAEELRDVLANSQRADVAARQF</sequence>
<feature type="domain" description="Pyrroline-5-carboxylate reductase catalytic N-terminal" evidence="2">
    <location>
        <begin position="3"/>
        <end position="92"/>
    </location>
</feature>
<dbReference type="KEGG" id="cliz:G7Y31_05135"/>
<dbReference type="Proteomes" id="UP000594681">
    <property type="component" value="Chromosome"/>
</dbReference>
<evidence type="ECO:0000313" key="4">
    <source>
        <dbReference type="Proteomes" id="UP000594681"/>
    </source>
</evidence>
<dbReference type="Gene3D" id="3.40.50.720">
    <property type="entry name" value="NAD(P)-binding Rossmann-like Domain"/>
    <property type="match status" value="1"/>
</dbReference>
<proteinExistence type="predicted"/>
<gene>
    <name evidence="3" type="ORF">G7Y31_05135</name>
</gene>